<reference evidence="2 3" key="1">
    <citation type="journal article" date="2019" name="Int. J. Syst. Evol. Microbiol.">
        <title>The Global Catalogue of Microorganisms (GCM) 10K type strain sequencing project: providing services to taxonomists for standard genome sequencing and annotation.</title>
        <authorList>
            <consortium name="The Broad Institute Genomics Platform"/>
            <consortium name="The Broad Institute Genome Sequencing Center for Infectious Disease"/>
            <person name="Wu L."/>
            <person name="Ma J."/>
        </authorList>
    </citation>
    <scope>NUCLEOTIDE SEQUENCE [LARGE SCALE GENOMIC DNA]</scope>
    <source>
        <strain evidence="2 3">JCM 13584</strain>
    </source>
</reference>
<protein>
    <submittedName>
        <fullName evidence="2">Uncharacterized protein</fullName>
    </submittedName>
</protein>
<accession>A0ABN2R0J8</accession>
<organism evidence="2 3">
    <name type="scientific">Agromyces allii</name>
    <dbReference type="NCBI Taxonomy" id="393607"/>
    <lineage>
        <taxon>Bacteria</taxon>
        <taxon>Bacillati</taxon>
        <taxon>Actinomycetota</taxon>
        <taxon>Actinomycetes</taxon>
        <taxon>Micrococcales</taxon>
        <taxon>Microbacteriaceae</taxon>
        <taxon>Agromyces</taxon>
    </lineage>
</organism>
<feature type="region of interest" description="Disordered" evidence="1">
    <location>
        <begin position="66"/>
        <end position="90"/>
    </location>
</feature>
<keyword evidence="3" id="KW-1185">Reference proteome</keyword>
<gene>
    <name evidence="2" type="ORF">GCM10009717_30300</name>
</gene>
<proteinExistence type="predicted"/>
<feature type="region of interest" description="Disordered" evidence="1">
    <location>
        <begin position="101"/>
        <end position="120"/>
    </location>
</feature>
<evidence type="ECO:0000313" key="2">
    <source>
        <dbReference type="EMBL" id="GAA1961498.1"/>
    </source>
</evidence>
<dbReference type="EMBL" id="BAAAMK010000008">
    <property type="protein sequence ID" value="GAA1961498.1"/>
    <property type="molecule type" value="Genomic_DNA"/>
</dbReference>
<evidence type="ECO:0000256" key="1">
    <source>
        <dbReference type="SAM" id="MobiDB-lite"/>
    </source>
</evidence>
<comment type="caution">
    <text evidence="2">The sequence shown here is derived from an EMBL/GenBank/DDBJ whole genome shotgun (WGS) entry which is preliminary data.</text>
</comment>
<name>A0ABN2R0J8_9MICO</name>
<dbReference type="Proteomes" id="UP001499954">
    <property type="component" value="Unassembled WGS sequence"/>
</dbReference>
<evidence type="ECO:0000313" key="3">
    <source>
        <dbReference type="Proteomes" id="UP001499954"/>
    </source>
</evidence>
<sequence length="120" mass="12720">MTDPSPDSSLPALHPARAPTASAAAALMAVNLPMRRLFIIEPLESFGLNAESDLDVGTLAARGYAVKSNKSREPRPPAPGGNIELLPWSTDSEPSTACIVETSRNSWPSRTARGRSRAPV</sequence>